<dbReference type="EMBL" id="ASGZ01000021">
    <property type="protein sequence ID" value="ESP88923.1"/>
    <property type="molecule type" value="Genomic_DNA"/>
</dbReference>
<feature type="transmembrane region" description="Helical" evidence="1">
    <location>
        <begin position="82"/>
        <end position="105"/>
    </location>
</feature>
<keyword evidence="3" id="KW-1185">Reference proteome</keyword>
<feature type="transmembrane region" description="Helical" evidence="1">
    <location>
        <begin position="12"/>
        <end position="30"/>
    </location>
</feature>
<accession>V4HFQ7</accession>
<proteinExistence type="predicted"/>
<evidence type="ECO:0000256" key="1">
    <source>
        <dbReference type="SAM" id="Phobius"/>
    </source>
</evidence>
<keyword evidence="1" id="KW-1133">Transmembrane helix</keyword>
<evidence type="ECO:0000313" key="3">
    <source>
        <dbReference type="Proteomes" id="UP000017840"/>
    </source>
</evidence>
<evidence type="ECO:0000313" key="2">
    <source>
        <dbReference type="EMBL" id="ESP88923.1"/>
    </source>
</evidence>
<reference evidence="2 3" key="1">
    <citation type="journal article" date="2013" name="Genome Announc.">
        <title>Draft Genome Sequence of 'Candidatus Halobonum tyrrellensis' Strain G22, Isolated from the Hypersaline Waters of Lake Tyrrell, Australia.</title>
        <authorList>
            <person name="Ugalde J.A."/>
            <person name="Narasingarao P."/>
            <person name="Kuo S."/>
            <person name="Podell S."/>
            <person name="Allen E.E."/>
        </authorList>
    </citation>
    <scope>NUCLEOTIDE SEQUENCE [LARGE SCALE GENOMIC DNA]</scope>
    <source>
        <strain evidence="2 3">G22</strain>
    </source>
</reference>
<name>V4HFQ7_9EURY</name>
<keyword evidence="1" id="KW-0812">Transmembrane</keyword>
<gene>
    <name evidence="2" type="ORF">K933_06553</name>
</gene>
<keyword evidence="1" id="KW-0472">Membrane</keyword>
<protein>
    <submittedName>
        <fullName evidence="2">Uncharacterized protein</fullName>
    </submittedName>
</protein>
<comment type="caution">
    <text evidence="2">The sequence shown here is derived from an EMBL/GenBank/DDBJ whole genome shotgun (WGS) entry which is preliminary data.</text>
</comment>
<sequence length="110" mass="11799">MYLMSDWGEMVRAAFGAALAIFAFIFLKTADLSSVQSGGESLQLFLIALVLSLKPTGFSLIVDAGAATLSGVVSFRMVGENVVATIFVFLLLYFFISLVVNYLFVAPGMV</sequence>
<dbReference type="AlphaFoldDB" id="V4HFQ7"/>
<organism evidence="2 3">
    <name type="scientific">Candidatus Halobonum tyrrellensis G22</name>
    <dbReference type="NCBI Taxonomy" id="1324957"/>
    <lineage>
        <taxon>Archaea</taxon>
        <taxon>Methanobacteriati</taxon>
        <taxon>Methanobacteriota</taxon>
        <taxon>Stenosarchaea group</taxon>
        <taxon>Halobacteria</taxon>
        <taxon>Halobacteriales</taxon>
        <taxon>Haloferacaceae</taxon>
        <taxon>Candidatus Halobonum</taxon>
    </lineage>
</organism>
<feature type="transmembrane region" description="Helical" evidence="1">
    <location>
        <begin position="42"/>
        <end position="62"/>
    </location>
</feature>
<dbReference type="Proteomes" id="UP000017840">
    <property type="component" value="Unassembled WGS sequence"/>
</dbReference>